<name>A0A7Z0JAE0_9ACTN</name>
<feature type="region of interest" description="Disordered" evidence="1">
    <location>
        <begin position="41"/>
        <end position="66"/>
    </location>
</feature>
<keyword evidence="3" id="KW-1185">Reference proteome</keyword>
<dbReference type="AlphaFoldDB" id="A0A7Z0JAE0"/>
<organism evidence="2 3">
    <name type="scientific">Nocardiopsis aegyptia</name>
    <dbReference type="NCBI Taxonomy" id="220378"/>
    <lineage>
        <taxon>Bacteria</taxon>
        <taxon>Bacillati</taxon>
        <taxon>Actinomycetota</taxon>
        <taxon>Actinomycetes</taxon>
        <taxon>Streptosporangiales</taxon>
        <taxon>Nocardiopsidaceae</taxon>
        <taxon>Nocardiopsis</taxon>
    </lineage>
</organism>
<dbReference type="EMBL" id="JACCFS010000001">
    <property type="protein sequence ID" value="NYJ34682.1"/>
    <property type="molecule type" value="Genomic_DNA"/>
</dbReference>
<feature type="region of interest" description="Disordered" evidence="1">
    <location>
        <begin position="101"/>
        <end position="140"/>
    </location>
</feature>
<feature type="compositionally biased region" description="Basic and acidic residues" evidence="1">
    <location>
        <begin position="43"/>
        <end position="66"/>
    </location>
</feature>
<reference evidence="2 3" key="1">
    <citation type="submission" date="2020-07" db="EMBL/GenBank/DDBJ databases">
        <title>Sequencing the genomes of 1000 actinobacteria strains.</title>
        <authorList>
            <person name="Klenk H.-P."/>
        </authorList>
    </citation>
    <scope>NUCLEOTIDE SEQUENCE [LARGE SCALE GENOMIC DNA]</scope>
    <source>
        <strain evidence="2 3">DSM 44442</strain>
    </source>
</reference>
<dbReference type="Proteomes" id="UP000572051">
    <property type="component" value="Unassembled WGS sequence"/>
</dbReference>
<proteinExistence type="predicted"/>
<sequence>MHAHPLQPELTGQPEDRFDQPSAEPAATVLGKQVDTLHVSRGAVERVRIRHPPGDRQPRHADDVPVQHRDEAVVGGGVPPGPGDEPGHELLQVDRWCSAGLVEPVPPERGDGGQVLGSGRSDHDIAHPPMVAPPPRPAGR</sequence>
<gene>
    <name evidence="2" type="ORF">HNR10_002563</name>
</gene>
<comment type="caution">
    <text evidence="2">The sequence shown here is derived from an EMBL/GenBank/DDBJ whole genome shotgun (WGS) entry which is preliminary data.</text>
</comment>
<evidence type="ECO:0000256" key="1">
    <source>
        <dbReference type="SAM" id="MobiDB-lite"/>
    </source>
</evidence>
<evidence type="ECO:0000313" key="2">
    <source>
        <dbReference type="EMBL" id="NYJ34682.1"/>
    </source>
</evidence>
<accession>A0A7Z0JAE0</accession>
<feature type="compositionally biased region" description="Pro residues" evidence="1">
    <location>
        <begin position="130"/>
        <end position="140"/>
    </location>
</feature>
<feature type="region of interest" description="Disordered" evidence="1">
    <location>
        <begin position="1"/>
        <end position="22"/>
    </location>
</feature>
<evidence type="ECO:0000313" key="3">
    <source>
        <dbReference type="Proteomes" id="UP000572051"/>
    </source>
</evidence>
<protein>
    <submittedName>
        <fullName evidence="2">Uncharacterized protein</fullName>
    </submittedName>
</protein>